<name>A0A1G9D456_9EURY</name>
<feature type="transmembrane region" description="Helical" evidence="1">
    <location>
        <begin position="295"/>
        <end position="313"/>
    </location>
</feature>
<dbReference type="EMBL" id="FNFE01000005">
    <property type="protein sequence ID" value="SDK58700.1"/>
    <property type="molecule type" value="Genomic_DNA"/>
</dbReference>
<dbReference type="STRING" id="1095776.SAMN04515672_3423"/>
<feature type="transmembrane region" description="Helical" evidence="1">
    <location>
        <begin position="174"/>
        <end position="194"/>
    </location>
</feature>
<evidence type="ECO:0000256" key="1">
    <source>
        <dbReference type="SAM" id="Phobius"/>
    </source>
</evidence>
<reference evidence="3" key="1">
    <citation type="submission" date="2016-10" db="EMBL/GenBank/DDBJ databases">
        <authorList>
            <person name="Varghese N."/>
            <person name="Submissions S."/>
        </authorList>
    </citation>
    <scope>NUCLEOTIDE SEQUENCE [LARGE SCALE GENOMIC DNA]</scope>
    <source>
        <strain evidence="3">B4,CECT 8067,JCM 17497</strain>
    </source>
</reference>
<feature type="transmembrane region" description="Helical" evidence="1">
    <location>
        <begin position="269"/>
        <end position="288"/>
    </location>
</feature>
<feature type="transmembrane region" description="Helical" evidence="1">
    <location>
        <begin position="226"/>
        <end position="249"/>
    </location>
</feature>
<evidence type="ECO:0000313" key="3">
    <source>
        <dbReference type="Proteomes" id="UP000198882"/>
    </source>
</evidence>
<protein>
    <recommendedName>
        <fullName evidence="4">Major Facilitator Superfamily protein</fullName>
    </recommendedName>
</protein>
<dbReference type="Proteomes" id="UP000198882">
    <property type="component" value="Unassembled WGS sequence"/>
</dbReference>
<dbReference type="RefSeq" id="WP_090309745.1">
    <property type="nucleotide sequence ID" value="NZ_FNFE01000005.1"/>
</dbReference>
<feature type="transmembrane region" description="Helical" evidence="1">
    <location>
        <begin position="149"/>
        <end position="168"/>
    </location>
</feature>
<evidence type="ECO:0000313" key="2">
    <source>
        <dbReference type="EMBL" id="SDK58700.1"/>
    </source>
</evidence>
<dbReference type="OrthoDB" id="196377at2157"/>
<keyword evidence="1" id="KW-0812">Transmembrane</keyword>
<keyword evidence="1" id="KW-1133">Transmembrane helix</keyword>
<feature type="transmembrane region" description="Helical" evidence="1">
    <location>
        <begin position="325"/>
        <end position="346"/>
    </location>
</feature>
<sequence>MKLFDFVRERQWVPITGYLIYVSALTAGYYYNLTFVQLGLTDLGTREIGMAPEDVSIVMGVLALLTLVAAVGSGLVMDRRGWSTDLYVKFRLLFLIILVQLLLTIAAPFVSTVEQFVLWVVICSATLGLGIPVTFSFMLDFIPVRDRGYVAAVVAGLSFFVAALYPIEWRIHEFSLVMSAMMVPAVLILAVLSVKRFAFVDSLAGQHERSTFRVGRFCRPIPIRTLSFAFWGPVLLMFGVFFIDSLGFLRIIEEPLYIYTSWQSPDLSVRLFIAVLHVVGALAAGVLYTNFDRNWVFFWVFGLFAFTHLLYVFDIQFGGGETPALILPMFYVLAVSFYTTLNFALWPDLSTTETIGTHTALGVGIAGWLATFMSTALALYSEGIGLPLGSHMTYVNALSLLFIVALPILLYVHRMFELARGEVSS</sequence>
<feature type="transmembrane region" description="Helical" evidence="1">
    <location>
        <begin position="55"/>
        <end position="76"/>
    </location>
</feature>
<gene>
    <name evidence="2" type="ORF">SAMN04515672_3423</name>
</gene>
<feature type="transmembrane region" description="Helical" evidence="1">
    <location>
        <begin position="392"/>
        <end position="412"/>
    </location>
</feature>
<keyword evidence="3" id="KW-1185">Reference proteome</keyword>
<dbReference type="AlphaFoldDB" id="A0A1G9D456"/>
<dbReference type="SUPFAM" id="SSF103473">
    <property type="entry name" value="MFS general substrate transporter"/>
    <property type="match status" value="1"/>
</dbReference>
<accession>A0A1G9D456</accession>
<feature type="transmembrane region" description="Helical" evidence="1">
    <location>
        <begin position="116"/>
        <end position="137"/>
    </location>
</feature>
<feature type="transmembrane region" description="Helical" evidence="1">
    <location>
        <begin position="358"/>
        <end position="380"/>
    </location>
</feature>
<evidence type="ECO:0008006" key="4">
    <source>
        <dbReference type="Google" id="ProtNLM"/>
    </source>
</evidence>
<organism evidence="2 3">
    <name type="scientific">Natronorubrum texcoconense</name>
    <dbReference type="NCBI Taxonomy" id="1095776"/>
    <lineage>
        <taxon>Archaea</taxon>
        <taxon>Methanobacteriati</taxon>
        <taxon>Methanobacteriota</taxon>
        <taxon>Stenosarchaea group</taxon>
        <taxon>Halobacteria</taxon>
        <taxon>Halobacteriales</taxon>
        <taxon>Natrialbaceae</taxon>
        <taxon>Natronorubrum</taxon>
    </lineage>
</organism>
<dbReference type="InterPro" id="IPR036259">
    <property type="entry name" value="MFS_trans_sf"/>
</dbReference>
<proteinExistence type="predicted"/>
<feature type="transmembrane region" description="Helical" evidence="1">
    <location>
        <begin position="12"/>
        <end position="31"/>
    </location>
</feature>
<feature type="transmembrane region" description="Helical" evidence="1">
    <location>
        <begin position="88"/>
        <end position="110"/>
    </location>
</feature>
<dbReference type="Gene3D" id="1.20.1250.20">
    <property type="entry name" value="MFS general substrate transporter like domains"/>
    <property type="match status" value="1"/>
</dbReference>
<keyword evidence="1" id="KW-0472">Membrane</keyword>